<feature type="non-terminal residue" evidence="1">
    <location>
        <position position="74"/>
    </location>
</feature>
<reference evidence="1 2" key="1">
    <citation type="submission" date="2019-12" db="EMBL/GenBank/DDBJ databases">
        <authorList>
            <person name="Alioto T."/>
            <person name="Alioto T."/>
            <person name="Gomez Garrido J."/>
        </authorList>
    </citation>
    <scope>NUCLEOTIDE SEQUENCE [LARGE SCALE GENOMIC DNA]</scope>
</reference>
<accession>A0A8S0UFD1</accession>
<comment type="caution">
    <text evidence="1">The sequence shown here is derived from an EMBL/GenBank/DDBJ whole genome shotgun (WGS) entry which is preliminary data.</text>
</comment>
<feature type="non-terminal residue" evidence="1">
    <location>
        <position position="1"/>
    </location>
</feature>
<dbReference type="Gramene" id="OE9A018527T1">
    <property type="protein sequence ID" value="OE9A018527C1"/>
    <property type="gene ID" value="OE9A018527"/>
</dbReference>
<proteinExistence type="predicted"/>
<sequence>YLTYPDTSNLITNGFGNGQWGLVLLNQFSTSLAGFDQEPKEWDRNFILKMMLEDVTTFMGFQFVKRMNWKLGLL</sequence>
<organism evidence="1 2">
    <name type="scientific">Olea europaea subsp. europaea</name>
    <dbReference type="NCBI Taxonomy" id="158383"/>
    <lineage>
        <taxon>Eukaryota</taxon>
        <taxon>Viridiplantae</taxon>
        <taxon>Streptophyta</taxon>
        <taxon>Embryophyta</taxon>
        <taxon>Tracheophyta</taxon>
        <taxon>Spermatophyta</taxon>
        <taxon>Magnoliopsida</taxon>
        <taxon>eudicotyledons</taxon>
        <taxon>Gunneridae</taxon>
        <taxon>Pentapetalae</taxon>
        <taxon>asterids</taxon>
        <taxon>lamiids</taxon>
        <taxon>Lamiales</taxon>
        <taxon>Oleaceae</taxon>
        <taxon>Oleeae</taxon>
        <taxon>Olea</taxon>
    </lineage>
</organism>
<dbReference type="Proteomes" id="UP000594638">
    <property type="component" value="Unassembled WGS sequence"/>
</dbReference>
<gene>
    <name evidence="1" type="ORF">OLEA9_A018527</name>
</gene>
<keyword evidence="2" id="KW-1185">Reference proteome</keyword>
<evidence type="ECO:0000313" key="1">
    <source>
        <dbReference type="EMBL" id="CAA3018792.1"/>
    </source>
</evidence>
<name>A0A8S0UFD1_OLEEU</name>
<evidence type="ECO:0000313" key="2">
    <source>
        <dbReference type="Proteomes" id="UP000594638"/>
    </source>
</evidence>
<dbReference type="AlphaFoldDB" id="A0A8S0UFD1"/>
<dbReference type="EMBL" id="CACTIH010007934">
    <property type="protein sequence ID" value="CAA3018792.1"/>
    <property type="molecule type" value="Genomic_DNA"/>
</dbReference>
<protein>
    <submittedName>
        <fullName evidence="1">Uncharacterized protein</fullName>
    </submittedName>
</protein>